<keyword evidence="9" id="KW-0004">4Fe-4S</keyword>
<dbReference type="Pfam" id="PF04055">
    <property type="entry name" value="Radical_SAM"/>
    <property type="match status" value="1"/>
</dbReference>
<reference evidence="11" key="1">
    <citation type="submission" date="2020-08" db="EMBL/GenBank/DDBJ databases">
        <title>Genome public.</title>
        <authorList>
            <person name="Liu C."/>
            <person name="Sun Q."/>
        </authorList>
    </citation>
    <scope>NUCLEOTIDE SEQUENCE</scope>
    <source>
        <strain evidence="11">BX21</strain>
    </source>
</reference>
<protein>
    <recommendedName>
        <fullName evidence="2 9">Heme chaperone HemW</fullName>
    </recommendedName>
</protein>
<evidence type="ECO:0000256" key="1">
    <source>
        <dbReference type="ARBA" id="ARBA00006100"/>
    </source>
</evidence>
<dbReference type="PROSITE" id="PS51918">
    <property type="entry name" value="RADICAL_SAM"/>
    <property type="match status" value="1"/>
</dbReference>
<dbReference type="SUPFAM" id="SSF102114">
    <property type="entry name" value="Radical SAM enzymes"/>
    <property type="match status" value="1"/>
</dbReference>
<comment type="subcellular location">
    <subcellularLocation>
        <location evidence="9">Cytoplasm</location>
    </subcellularLocation>
</comment>
<dbReference type="GO" id="GO:0046872">
    <property type="term" value="F:metal ion binding"/>
    <property type="evidence" value="ECO:0007669"/>
    <property type="project" value="UniProtKB-UniRule"/>
</dbReference>
<keyword evidence="12" id="KW-1185">Reference proteome</keyword>
<organism evidence="11 12">
    <name type="scientific">Paratissierella segnis</name>
    <dbReference type="NCBI Taxonomy" id="2763679"/>
    <lineage>
        <taxon>Bacteria</taxon>
        <taxon>Bacillati</taxon>
        <taxon>Bacillota</taxon>
        <taxon>Tissierellia</taxon>
        <taxon>Tissierellales</taxon>
        <taxon>Tissierellaceae</taxon>
        <taxon>Paratissierella</taxon>
    </lineage>
</organism>
<proteinExistence type="inferred from homology"/>
<dbReference type="PANTHER" id="PTHR13932">
    <property type="entry name" value="COPROPORPHYRINIGEN III OXIDASE"/>
    <property type="match status" value="1"/>
</dbReference>
<accession>A0A926ERH6</accession>
<dbReference type="Pfam" id="PF06969">
    <property type="entry name" value="HemN_C"/>
    <property type="match status" value="1"/>
</dbReference>
<dbReference type="SFLD" id="SFLDG01082">
    <property type="entry name" value="B12-binding_domain_containing"/>
    <property type="match status" value="1"/>
</dbReference>
<evidence type="ECO:0000256" key="4">
    <source>
        <dbReference type="ARBA" id="ARBA00022691"/>
    </source>
</evidence>
<evidence type="ECO:0000313" key="11">
    <source>
        <dbReference type="EMBL" id="MBC8588393.1"/>
    </source>
</evidence>
<dbReference type="GO" id="GO:0051539">
    <property type="term" value="F:4 iron, 4 sulfur cluster binding"/>
    <property type="evidence" value="ECO:0007669"/>
    <property type="project" value="UniProtKB-UniRule"/>
</dbReference>
<keyword evidence="6 9" id="KW-0408">Iron</keyword>
<dbReference type="SMART" id="SM00729">
    <property type="entry name" value="Elp3"/>
    <property type="match status" value="1"/>
</dbReference>
<dbReference type="SFLD" id="SFLDS00029">
    <property type="entry name" value="Radical_SAM"/>
    <property type="match status" value="1"/>
</dbReference>
<dbReference type="InterPro" id="IPR007197">
    <property type="entry name" value="rSAM"/>
</dbReference>
<evidence type="ECO:0000256" key="5">
    <source>
        <dbReference type="ARBA" id="ARBA00022723"/>
    </source>
</evidence>
<sequence length="378" mass="44482">MESFSLYIHIPFCERKCYYCDFTSFPMKGQDIERYISYLKKELSIYKERFSNYKLHTIFIGGGTPSAIHERYIIDILEYIYKNYDVSDLKEITIELNPGTVTKTKCEAYKSIGINRVSVGAQSLNDKKLQMLGRIHNCNDIRNTLYLLRRAGFDNINVDLIFGLPDETLEDVDRTLKQIIEYEIEHISYYSLIIEEETLFNEWHKKGLISLPNEDLERQMYHYIVDFLIRNSYNHYEISNFSKSGFECKHNLSYWKIKPYLGVGLNSHSNSFGKRFWNTSDLNAYYAFLSQDKLPIEGEETIDKSMEMAEYSIMGLRLIKGISKEEFCNRFKQDIYKIYREAIDKHIKNGLLKDDSKNLTLTKKGLDLANLVEVDFMP</sequence>
<dbReference type="SFLD" id="SFLDF00562">
    <property type="entry name" value="HemN-like__clustered_with_heat"/>
    <property type="match status" value="1"/>
</dbReference>
<evidence type="ECO:0000259" key="10">
    <source>
        <dbReference type="PROSITE" id="PS51918"/>
    </source>
</evidence>
<dbReference type="AlphaFoldDB" id="A0A926ERH6"/>
<dbReference type="SFLD" id="SFLDF00288">
    <property type="entry name" value="HemN-like__clustered_with_nucl"/>
    <property type="match status" value="1"/>
</dbReference>
<dbReference type="PANTHER" id="PTHR13932:SF5">
    <property type="entry name" value="RADICAL S-ADENOSYL METHIONINE DOMAIN-CONTAINING PROTEIN 1, MITOCHONDRIAL"/>
    <property type="match status" value="1"/>
</dbReference>
<dbReference type="InterPro" id="IPR010723">
    <property type="entry name" value="HemN_C"/>
</dbReference>
<dbReference type="GO" id="GO:0006779">
    <property type="term" value="P:porphyrin-containing compound biosynthetic process"/>
    <property type="evidence" value="ECO:0007669"/>
    <property type="project" value="InterPro"/>
</dbReference>
<keyword evidence="3 9" id="KW-0349">Heme</keyword>
<dbReference type="Gene3D" id="3.20.20.70">
    <property type="entry name" value="Aldolase class I"/>
    <property type="match status" value="1"/>
</dbReference>
<dbReference type="InterPro" id="IPR004559">
    <property type="entry name" value="HemW-like"/>
</dbReference>
<keyword evidence="8 9" id="KW-0143">Chaperone</keyword>
<keyword evidence="9" id="KW-0963">Cytoplasm</keyword>
<dbReference type="EMBL" id="JACRTG010000019">
    <property type="protein sequence ID" value="MBC8588393.1"/>
    <property type="molecule type" value="Genomic_DNA"/>
</dbReference>
<evidence type="ECO:0000313" key="12">
    <source>
        <dbReference type="Proteomes" id="UP000601171"/>
    </source>
</evidence>
<gene>
    <name evidence="11" type="ORF">H8707_09080</name>
</gene>
<comment type="function">
    <text evidence="9">Probably acts as a heme chaperone, transferring heme to an unknown acceptor. Binds one molecule of heme per monomer, possibly covalently. Binds 1 [4Fe-4S] cluster. The cluster is coordinated with 3 cysteines and an exchangeable S-adenosyl-L-methionine.</text>
</comment>
<comment type="similarity">
    <text evidence="1">Belongs to the anaerobic coproporphyrinogen-III oxidase family. HemW subfamily.</text>
</comment>
<dbReference type="InterPro" id="IPR058240">
    <property type="entry name" value="rSAM_sf"/>
</dbReference>
<dbReference type="GO" id="GO:0004109">
    <property type="term" value="F:coproporphyrinogen oxidase activity"/>
    <property type="evidence" value="ECO:0007669"/>
    <property type="project" value="InterPro"/>
</dbReference>
<dbReference type="CDD" id="cd01335">
    <property type="entry name" value="Radical_SAM"/>
    <property type="match status" value="1"/>
</dbReference>
<keyword evidence="4 9" id="KW-0949">S-adenosyl-L-methionine</keyword>
<name>A0A926ERH6_9FIRM</name>
<evidence type="ECO:0000256" key="6">
    <source>
        <dbReference type="ARBA" id="ARBA00023004"/>
    </source>
</evidence>
<keyword evidence="5 9" id="KW-0479">Metal-binding</keyword>
<keyword evidence="7 9" id="KW-0411">Iron-sulfur</keyword>
<evidence type="ECO:0000256" key="8">
    <source>
        <dbReference type="ARBA" id="ARBA00023186"/>
    </source>
</evidence>
<dbReference type="InterPro" id="IPR006638">
    <property type="entry name" value="Elp3/MiaA/NifB-like_rSAM"/>
</dbReference>
<dbReference type="GO" id="GO:0005737">
    <property type="term" value="C:cytoplasm"/>
    <property type="evidence" value="ECO:0007669"/>
    <property type="project" value="UniProtKB-SubCell"/>
</dbReference>
<dbReference type="NCBIfam" id="TIGR00539">
    <property type="entry name" value="hemN_rel"/>
    <property type="match status" value="1"/>
</dbReference>
<dbReference type="SFLD" id="SFLDG01065">
    <property type="entry name" value="anaerobic_coproporphyrinogen-I"/>
    <property type="match status" value="1"/>
</dbReference>
<dbReference type="InterPro" id="IPR034505">
    <property type="entry name" value="Coproporphyrinogen-III_oxidase"/>
</dbReference>
<dbReference type="InterPro" id="IPR013785">
    <property type="entry name" value="Aldolase_TIM"/>
</dbReference>
<feature type="domain" description="Radical SAM core" evidence="10">
    <location>
        <begin position="1"/>
        <end position="234"/>
    </location>
</feature>
<dbReference type="RefSeq" id="WP_262429847.1">
    <property type="nucleotide sequence ID" value="NZ_JACRTG010000019.1"/>
</dbReference>
<comment type="caution">
    <text evidence="11">The sequence shown here is derived from an EMBL/GenBank/DDBJ whole genome shotgun (WGS) entry which is preliminary data.</text>
</comment>
<evidence type="ECO:0000256" key="9">
    <source>
        <dbReference type="RuleBase" id="RU364116"/>
    </source>
</evidence>
<evidence type="ECO:0000256" key="7">
    <source>
        <dbReference type="ARBA" id="ARBA00023014"/>
    </source>
</evidence>
<evidence type="ECO:0000256" key="3">
    <source>
        <dbReference type="ARBA" id="ARBA00022617"/>
    </source>
</evidence>
<dbReference type="Proteomes" id="UP000601171">
    <property type="component" value="Unassembled WGS sequence"/>
</dbReference>
<evidence type="ECO:0000256" key="2">
    <source>
        <dbReference type="ARBA" id="ARBA00017228"/>
    </source>
</evidence>